<evidence type="ECO:0000313" key="3">
    <source>
        <dbReference type="EMBL" id="MFH8252177.1"/>
    </source>
</evidence>
<accession>A0ABW7QBC3</accession>
<comment type="caution">
    <text evidence="3">The sequence shown here is derived from an EMBL/GenBank/DDBJ whole genome shotgun (WGS) entry which is preliminary data.</text>
</comment>
<gene>
    <name evidence="3" type="ORF">ACH3VR_17560</name>
</gene>
<feature type="region of interest" description="Disordered" evidence="1">
    <location>
        <begin position="1"/>
        <end position="73"/>
    </location>
</feature>
<protein>
    <submittedName>
        <fullName evidence="3">ABC transporter</fullName>
    </submittedName>
</protein>
<evidence type="ECO:0000256" key="2">
    <source>
        <dbReference type="SAM" id="Phobius"/>
    </source>
</evidence>
<dbReference type="Proteomes" id="UP001610861">
    <property type="component" value="Unassembled WGS sequence"/>
</dbReference>
<organism evidence="3 4">
    <name type="scientific">Microbacterium alkaliflavum</name>
    <dbReference type="NCBI Taxonomy" id="3248839"/>
    <lineage>
        <taxon>Bacteria</taxon>
        <taxon>Bacillati</taxon>
        <taxon>Actinomycetota</taxon>
        <taxon>Actinomycetes</taxon>
        <taxon>Micrococcales</taxon>
        <taxon>Microbacteriaceae</taxon>
        <taxon>Microbacterium</taxon>
    </lineage>
</organism>
<evidence type="ECO:0000313" key="4">
    <source>
        <dbReference type="Proteomes" id="UP001610861"/>
    </source>
</evidence>
<feature type="transmembrane region" description="Helical" evidence="2">
    <location>
        <begin position="275"/>
        <end position="300"/>
    </location>
</feature>
<reference evidence="3 4" key="1">
    <citation type="submission" date="2024-09" db="EMBL/GenBank/DDBJ databases">
        <authorList>
            <person name="Pan X."/>
        </authorList>
    </citation>
    <scope>NUCLEOTIDE SEQUENCE [LARGE SCALE GENOMIC DNA]</scope>
    <source>
        <strain evidence="3 4">B2969</strain>
    </source>
</reference>
<dbReference type="RefSeq" id="WP_397557607.1">
    <property type="nucleotide sequence ID" value="NZ_JBIQWL010000007.1"/>
</dbReference>
<feature type="compositionally biased region" description="Low complexity" evidence="1">
    <location>
        <begin position="47"/>
        <end position="68"/>
    </location>
</feature>
<keyword evidence="4" id="KW-1185">Reference proteome</keyword>
<keyword evidence="2" id="KW-1133">Transmembrane helix</keyword>
<keyword evidence="2" id="KW-0812">Transmembrane</keyword>
<feature type="transmembrane region" description="Helical" evidence="2">
    <location>
        <begin position="234"/>
        <end position="255"/>
    </location>
</feature>
<name>A0ABW7QBC3_9MICO</name>
<proteinExistence type="predicted"/>
<sequence length="329" mass="34333">MSEPQSSYGEPVAEPRPADDDVVGSVNEGLADAEAAGRGATSEADGPAESAPESAEPATPVAEAAAPETSDEEITDAASYMAAYNAASAGDEQPAAAHAPESSVAQAAYDSSAETVAVAPVVAPSEPVAAEPAVGAAAVAPQPIFVQAPEAPRPRGNRAAAGAIGILAAIAFGVLYLGAWLGVGLLDGDIAGDAVVDAITKALTSWIFWTPVVVFFFSFWLLGAIINRGRWGHWVVFGLFVGLLSWAGYILGEYFQAPFWRLTPSEGIELLTANLFSPLAVIAFIIGRELTIWFGAWAAARGKRVTELNTEAMREYERTLEAGPQLYRQ</sequence>
<feature type="transmembrane region" description="Helical" evidence="2">
    <location>
        <begin position="203"/>
        <end position="222"/>
    </location>
</feature>
<dbReference type="EMBL" id="JBIQWL010000007">
    <property type="protein sequence ID" value="MFH8252177.1"/>
    <property type="molecule type" value="Genomic_DNA"/>
</dbReference>
<evidence type="ECO:0000256" key="1">
    <source>
        <dbReference type="SAM" id="MobiDB-lite"/>
    </source>
</evidence>
<keyword evidence="2" id="KW-0472">Membrane</keyword>
<feature type="transmembrane region" description="Helical" evidence="2">
    <location>
        <begin position="159"/>
        <end position="183"/>
    </location>
</feature>